<feature type="compositionally biased region" description="Polar residues" evidence="4">
    <location>
        <begin position="559"/>
        <end position="569"/>
    </location>
</feature>
<dbReference type="OMA" id="FNRWSSW"/>
<evidence type="ECO:0000256" key="2">
    <source>
        <dbReference type="ARBA" id="ARBA00022658"/>
    </source>
</evidence>
<feature type="compositionally biased region" description="Low complexity" evidence="4">
    <location>
        <begin position="401"/>
        <end position="435"/>
    </location>
</feature>
<dbReference type="InterPro" id="IPR000198">
    <property type="entry name" value="RhoGAP_dom"/>
</dbReference>
<dbReference type="Proteomes" id="UP000001064">
    <property type="component" value="Unassembled WGS sequence"/>
</dbReference>
<evidence type="ECO:0000256" key="3">
    <source>
        <dbReference type="PROSITE-ProRule" id="PRU00168"/>
    </source>
</evidence>
<dbReference type="Gene3D" id="1.10.555.10">
    <property type="entry name" value="Rho GTPase activation protein"/>
    <property type="match status" value="1"/>
</dbReference>
<dbReference type="InterPro" id="IPR008937">
    <property type="entry name" value="Ras-like_GEF"/>
</dbReference>
<dbReference type="SMART" id="SM00147">
    <property type="entry name" value="RasGEF"/>
    <property type="match status" value="1"/>
</dbReference>
<keyword evidence="2 3" id="KW-0344">Guanine-nucleotide releasing factor</keyword>
<keyword evidence="1" id="KW-0343">GTPase activation</keyword>
<dbReference type="InterPro" id="IPR001895">
    <property type="entry name" value="RASGEF_cat_dom"/>
</dbReference>
<dbReference type="FunCoup" id="F0ZGU2">
    <property type="interactions" value="464"/>
</dbReference>
<dbReference type="CDD" id="cd00155">
    <property type="entry name" value="RasGEF"/>
    <property type="match status" value="1"/>
</dbReference>
<dbReference type="OrthoDB" id="20818at2759"/>
<dbReference type="SMART" id="SM00568">
    <property type="entry name" value="GRAM"/>
    <property type="match status" value="1"/>
</dbReference>
<sequence>MNNTDSNNSNNMDINVEENSINTNNSTPILINNNNNNNRNFEEDGATSSSPWKYASSQRAKPLSPTSLKIQVPPPTFYIDETEKNIIPIITPTTTTETNNKSIRSSTSFSSFPNTTSDNGYDEKSQSDFVRKQSNSKNFPPLSINPRKQTLISKVKNVFHNSNNNSNSNNSLDKNNEEPAVSYKDKFSINILEIFDLSESEIIVSEHPCAYRRKISKAGKLYITTNYFCFYSLIFNKEIKKYSDFKDVLSIKRVSSVILGNSIEITTTYKKYIFGMFESTETAFKSLSDQHKLSLQNPIQSQPKKIHPSNSFEKKRNRFFSVSVQSPTKSILKETNHPIIINSKYSNSGSGNSVTAPNTPLSIIPQDYNSNSSNNNSNSNIGSISTSPSSMASPNLPPLSPLSSSPLSPSFINGSAISSSSSPTTPTLNSTPTKSILIQDSKLKLETRSRSGSLPSFYNKGNKKGNTKSNNLNYLLSPVKDKDSKIILAAEDDQESLDNNNSAPTSSPSSPSLTPAYSQSPPKQLVNGSQTTKPTKSRSETHRSIAFGQNILISLFSSKDSTSNQSSPPIVSPRFEYSNSNSNNSSANNSPGGFINSDTFDEQPIISPRERSNTTLVFKSFKNKNKANIDQPSTSPHPTTLNHSHKDSLEKINKMLITRNARGDVQHYCFKEDVFGIPLESMRLLDDSPYPIFLHHLINHLESTKESIEFIYLHKSSKNHNNGDSNNDIQLLEDEDYDDIMAVNENLNSNTSLKNSSNTMFNMEELNISSSNNNITSINNSESNIVDDNDNQNNLINNSSSSTIKKITINSLIKLVTRGKEDAYKNLGDLVEANLLGELLIYFFKVLPNNILPDLLLNDIVKGITEENDEGYKISLIRSIIFSQPQIHWTVLKSLLTHLIKLIQIEVNETLPADMNPNDIIYQEKLDIIQHKVANIFGPILFKINDNASIVVYDNALKTTLFIIKNFNRIFDNTEKDFSSYMVKKGNQIVKHATVNQILLKLLDLYYKDETFLEIVNLCHHDYFLSTDNYIRALINIYGQEKHREFLHSKTQFSEFRMKIRERTLFLIRSLIEFKPMFWSDLDECSTSLELIQDFTEKYFDGPSAGSALPVEEFKYFQFFNDFYKRILNFNGGGYNSSFSTTPTSVSTMSMNNYYNNFSSASSVSSSQASTPPTTPSSANIPPNPMAFSSDSVQVQRQLQNFILGASRLQSNINQESKKFNIFDMDTTQIAIQITLIDEKAFRMISIFELLKKKFVRADLSQNFQAMVQLFNRWSSWVGSEILNCTTPAQRALVIEKFIDIATILKNLKNFHCAYACTQGIYHYSIKRLYLTWDKISKKSLGQFEELQKIFSPESNHKNYREILHASSPPLIPYLGLYTKDLLFAEDSNPNFISNPDITPISFEENEEQYKSTQLINFEKLRTIHLIIKNLKFYRSNPYPMPSNTALRDRILSRPILNDDEMFDKSLLLEPRRQTQSVLPLPNLKNQQIINSLNNNNNNS</sequence>
<dbReference type="eggNOG" id="KOG3417">
    <property type="taxonomic scope" value="Eukaryota"/>
</dbReference>
<evidence type="ECO:0000256" key="1">
    <source>
        <dbReference type="ARBA" id="ARBA00022468"/>
    </source>
</evidence>
<feature type="compositionally biased region" description="Low complexity" evidence="4">
    <location>
        <begin position="578"/>
        <end position="590"/>
    </location>
</feature>
<feature type="region of interest" description="Disordered" evidence="4">
    <location>
        <begin position="344"/>
        <end position="472"/>
    </location>
</feature>
<gene>
    <name evidence="7" type="ORF">DICPUDRAFT_77513</name>
</gene>
<feature type="region of interest" description="Disordered" evidence="4">
    <location>
        <begin position="492"/>
        <end position="544"/>
    </location>
</feature>
<evidence type="ECO:0000259" key="5">
    <source>
        <dbReference type="PROSITE" id="PS50009"/>
    </source>
</evidence>
<feature type="compositionally biased region" description="Low complexity" evidence="4">
    <location>
        <begin position="19"/>
        <end position="39"/>
    </location>
</feature>
<dbReference type="InterPro" id="IPR008936">
    <property type="entry name" value="Rho_GTPase_activation_prot"/>
</dbReference>
<feature type="region of interest" description="Disordered" evidence="4">
    <location>
        <begin position="19"/>
        <end position="68"/>
    </location>
</feature>
<feature type="compositionally biased region" description="Polar residues" evidence="4">
    <location>
        <begin position="626"/>
        <end position="642"/>
    </location>
</feature>
<dbReference type="SUPFAM" id="SSF48366">
    <property type="entry name" value="Ras GEF"/>
    <property type="match status" value="1"/>
</dbReference>
<dbReference type="EMBL" id="GL871015">
    <property type="protein sequence ID" value="EGC36836.1"/>
    <property type="molecule type" value="Genomic_DNA"/>
</dbReference>
<dbReference type="PANTHER" id="PTHR23113">
    <property type="entry name" value="GUANINE NUCLEOTIDE EXCHANGE FACTOR"/>
    <property type="match status" value="1"/>
</dbReference>
<feature type="compositionally biased region" description="Polar residues" evidence="4">
    <location>
        <begin position="46"/>
        <end position="68"/>
    </location>
</feature>
<feature type="compositionally biased region" description="Low complexity" evidence="4">
    <location>
        <begin position="344"/>
        <end position="353"/>
    </location>
</feature>
<dbReference type="GO" id="GO:0005085">
    <property type="term" value="F:guanyl-nucleotide exchange factor activity"/>
    <property type="evidence" value="ECO:0000318"/>
    <property type="project" value="GO_Central"/>
</dbReference>
<dbReference type="InterPro" id="IPR036964">
    <property type="entry name" value="RASGEF_cat_dom_sf"/>
</dbReference>
<evidence type="ECO:0008006" key="9">
    <source>
        <dbReference type="Google" id="ProtNLM"/>
    </source>
</evidence>
<dbReference type="Gene3D" id="1.10.840.10">
    <property type="entry name" value="Ras guanine-nucleotide exchange factors catalytic domain"/>
    <property type="match status" value="1"/>
</dbReference>
<dbReference type="KEGG" id="dpp:DICPUDRAFT_77513"/>
<protein>
    <recommendedName>
        <fullName evidence="9">Ras-GEF domain-containing protein</fullName>
    </recommendedName>
</protein>
<dbReference type="Gene3D" id="2.30.29.30">
    <property type="entry name" value="Pleckstrin-homology domain (PH domain)/Phosphotyrosine-binding domain (PTB)"/>
    <property type="match status" value="1"/>
</dbReference>
<proteinExistence type="predicted"/>
<keyword evidence="8" id="KW-1185">Reference proteome</keyword>
<feature type="compositionally biased region" description="Basic and acidic residues" evidence="4">
    <location>
        <begin position="121"/>
        <end position="131"/>
    </location>
</feature>
<dbReference type="Pfam" id="PF02893">
    <property type="entry name" value="GRAM"/>
    <property type="match status" value="1"/>
</dbReference>
<dbReference type="eggNOG" id="KOG1032">
    <property type="taxonomic scope" value="Eukaryota"/>
</dbReference>
<feature type="domain" description="Rho-GAP" evidence="6">
    <location>
        <begin position="761"/>
        <end position="971"/>
    </location>
</feature>
<dbReference type="RefSeq" id="XP_003286634.1">
    <property type="nucleotide sequence ID" value="XM_003286586.1"/>
</dbReference>
<organism evidence="7 8">
    <name type="scientific">Dictyostelium purpureum</name>
    <name type="common">Slime mold</name>
    <dbReference type="NCBI Taxonomy" id="5786"/>
    <lineage>
        <taxon>Eukaryota</taxon>
        <taxon>Amoebozoa</taxon>
        <taxon>Evosea</taxon>
        <taxon>Eumycetozoa</taxon>
        <taxon>Dictyostelia</taxon>
        <taxon>Dictyosteliales</taxon>
        <taxon>Dictyosteliaceae</taxon>
        <taxon>Dictyostelium</taxon>
    </lineage>
</organism>
<feature type="compositionally biased region" description="Low complexity" evidence="4">
    <location>
        <begin position="90"/>
        <end position="117"/>
    </location>
</feature>
<dbReference type="InterPro" id="IPR004182">
    <property type="entry name" value="GRAM"/>
</dbReference>
<dbReference type="InterPro" id="IPR023578">
    <property type="entry name" value="Ras_GEF_dom_sf"/>
</dbReference>
<dbReference type="GO" id="GO:0007265">
    <property type="term" value="P:Ras protein signal transduction"/>
    <property type="evidence" value="ECO:0000318"/>
    <property type="project" value="GO_Central"/>
</dbReference>
<feature type="compositionally biased region" description="Low complexity" evidence="4">
    <location>
        <begin position="502"/>
        <end position="518"/>
    </location>
</feature>
<feature type="compositionally biased region" description="Polar residues" evidence="4">
    <location>
        <begin position="519"/>
        <end position="534"/>
    </location>
</feature>
<dbReference type="Pfam" id="PF00617">
    <property type="entry name" value="RasGEF"/>
    <property type="match status" value="1"/>
</dbReference>
<dbReference type="GeneID" id="10504028"/>
<evidence type="ECO:0000256" key="4">
    <source>
        <dbReference type="SAM" id="MobiDB-lite"/>
    </source>
</evidence>
<feature type="compositionally biased region" description="Low complexity" evidence="4">
    <location>
        <begin position="369"/>
        <end position="394"/>
    </location>
</feature>
<feature type="region of interest" description="Disordered" evidence="4">
    <location>
        <begin position="559"/>
        <end position="645"/>
    </location>
</feature>
<dbReference type="PROSITE" id="PS50009">
    <property type="entry name" value="RASGEF_CAT"/>
    <property type="match status" value="1"/>
</dbReference>
<dbReference type="Pfam" id="PF00620">
    <property type="entry name" value="RhoGAP"/>
    <property type="match status" value="1"/>
</dbReference>
<dbReference type="PANTHER" id="PTHR23113:SF99">
    <property type="entry name" value="RASGEF DOMAIN-CONTAINING PROTEIN"/>
    <property type="match status" value="1"/>
</dbReference>
<dbReference type="InParanoid" id="F0ZGU2"/>
<dbReference type="InterPro" id="IPR011993">
    <property type="entry name" value="PH-like_dom_sf"/>
</dbReference>
<dbReference type="SUPFAM" id="SSF48350">
    <property type="entry name" value="GTPase activation domain, GAP"/>
    <property type="match status" value="1"/>
</dbReference>
<dbReference type="VEuPathDB" id="AmoebaDB:DICPUDRAFT_77513"/>
<feature type="region of interest" description="Disordered" evidence="4">
    <location>
        <begin position="90"/>
        <end position="145"/>
    </location>
</feature>
<name>F0ZGU2_DICPU</name>
<evidence type="ECO:0000313" key="8">
    <source>
        <dbReference type="Proteomes" id="UP000001064"/>
    </source>
</evidence>
<evidence type="ECO:0000259" key="6">
    <source>
        <dbReference type="PROSITE" id="PS50238"/>
    </source>
</evidence>
<evidence type="ECO:0000313" key="7">
    <source>
        <dbReference type="EMBL" id="EGC36836.1"/>
    </source>
</evidence>
<reference evidence="8" key="1">
    <citation type="journal article" date="2011" name="Genome Biol.">
        <title>Comparative genomics of the social amoebae Dictyostelium discoideum and Dictyostelium purpureum.</title>
        <authorList>
            <consortium name="US DOE Joint Genome Institute (JGI-PGF)"/>
            <person name="Sucgang R."/>
            <person name="Kuo A."/>
            <person name="Tian X."/>
            <person name="Salerno W."/>
            <person name="Parikh A."/>
            <person name="Feasley C.L."/>
            <person name="Dalin E."/>
            <person name="Tu H."/>
            <person name="Huang E."/>
            <person name="Barry K."/>
            <person name="Lindquist E."/>
            <person name="Shapiro H."/>
            <person name="Bruce D."/>
            <person name="Schmutz J."/>
            <person name="Salamov A."/>
            <person name="Fey P."/>
            <person name="Gaudet P."/>
            <person name="Anjard C."/>
            <person name="Babu M.M."/>
            <person name="Basu S."/>
            <person name="Bushmanova Y."/>
            <person name="van der Wel H."/>
            <person name="Katoh-Kurasawa M."/>
            <person name="Dinh C."/>
            <person name="Coutinho P.M."/>
            <person name="Saito T."/>
            <person name="Elias M."/>
            <person name="Schaap P."/>
            <person name="Kay R.R."/>
            <person name="Henrissat B."/>
            <person name="Eichinger L."/>
            <person name="Rivero F."/>
            <person name="Putnam N.H."/>
            <person name="West C.M."/>
            <person name="Loomis W.F."/>
            <person name="Chisholm R.L."/>
            <person name="Shaulsky G."/>
            <person name="Strassmann J.E."/>
            <person name="Queller D.C."/>
            <person name="Kuspa A."/>
            <person name="Grigoriev I.V."/>
        </authorList>
    </citation>
    <scope>NUCLEOTIDE SEQUENCE [LARGE SCALE GENOMIC DNA]</scope>
    <source>
        <strain evidence="8">QSDP1</strain>
    </source>
</reference>
<dbReference type="GO" id="GO:0005886">
    <property type="term" value="C:plasma membrane"/>
    <property type="evidence" value="ECO:0000318"/>
    <property type="project" value="GO_Central"/>
</dbReference>
<accession>F0ZGU2</accession>
<feature type="domain" description="Ras-GEF" evidence="5">
    <location>
        <begin position="1226"/>
        <end position="1472"/>
    </location>
</feature>
<dbReference type="STRING" id="5786.F0ZGU2"/>
<dbReference type="PROSITE" id="PS50238">
    <property type="entry name" value="RHOGAP"/>
    <property type="match status" value="1"/>
</dbReference>
<dbReference type="GO" id="GO:0005096">
    <property type="term" value="F:GTPase activator activity"/>
    <property type="evidence" value="ECO:0007669"/>
    <property type="project" value="UniProtKB-KW"/>
</dbReference>